<keyword evidence="2" id="KW-1185">Reference proteome</keyword>
<accession>A0AAD9LMG2</accession>
<sequence>MSEFESDLREKIDSGPTAFLYVESETLVDSKLQWKDVAREAFALSEDQTSIKILVSGIYSIGLVVNHTTPNNKREGLVSLQMDAKTIQSAASDSPSVRSCGCSWRRTNSSLMCVIRVAEGDDLSVVCSNMFVIAEMPSYLTIARLGA</sequence>
<name>A0AAD9LMG2_9STRA</name>
<reference evidence="1" key="1">
    <citation type="submission" date="2023-08" db="EMBL/GenBank/DDBJ databases">
        <title>Reference Genome Resource for the Citrus Pathogen Phytophthora citrophthora.</title>
        <authorList>
            <person name="Moller H."/>
            <person name="Coetzee B."/>
            <person name="Rose L.J."/>
            <person name="Van Niekerk J.M."/>
        </authorList>
    </citation>
    <scope>NUCLEOTIDE SEQUENCE</scope>
    <source>
        <strain evidence="1">STE-U-9442</strain>
    </source>
</reference>
<evidence type="ECO:0000313" key="2">
    <source>
        <dbReference type="Proteomes" id="UP001259832"/>
    </source>
</evidence>
<dbReference type="AlphaFoldDB" id="A0AAD9LMG2"/>
<evidence type="ECO:0000313" key="1">
    <source>
        <dbReference type="EMBL" id="KAK1942563.1"/>
    </source>
</evidence>
<protein>
    <submittedName>
        <fullName evidence="1">Uncharacterized protein</fullName>
    </submittedName>
</protein>
<comment type="caution">
    <text evidence="1">The sequence shown here is derived from an EMBL/GenBank/DDBJ whole genome shotgun (WGS) entry which is preliminary data.</text>
</comment>
<dbReference type="Proteomes" id="UP001259832">
    <property type="component" value="Unassembled WGS sequence"/>
</dbReference>
<dbReference type="EMBL" id="JASMQC010000009">
    <property type="protein sequence ID" value="KAK1942563.1"/>
    <property type="molecule type" value="Genomic_DNA"/>
</dbReference>
<proteinExistence type="predicted"/>
<organism evidence="1 2">
    <name type="scientific">Phytophthora citrophthora</name>
    <dbReference type="NCBI Taxonomy" id="4793"/>
    <lineage>
        <taxon>Eukaryota</taxon>
        <taxon>Sar</taxon>
        <taxon>Stramenopiles</taxon>
        <taxon>Oomycota</taxon>
        <taxon>Peronosporomycetes</taxon>
        <taxon>Peronosporales</taxon>
        <taxon>Peronosporaceae</taxon>
        <taxon>Phytophthora</taxon>
    </lineage>
</organism>
<gene>
    <name evidence="1" type="ORF">P3T76_006062</name>
</gene>